<dbReference type="Gene3D" id="3.40.1050.10">
    <property type="entry name" value="Carbonic anhydrase"/>
    <property type="match status" value="1"/>
</dbReference>
<dbReference type="PROSITE" id="PS51318">
    <property type="entry name" value="TAT"/>
    <property type="match status" value="1"/>
</dbReference>
<evidence type="ECO:0000256" key="1">
    <source>
        <dbReference type="ARBA" id="ARBA00006217"/>
    </source>
</evidence>
<feature type="binding site" evidence="2">
    <location>
        <position position="52"/>
    </location>
    <ligand>
        <name>Zn(2+)</name>
        <dbReference type="ChEBI" id="CHEBI:29105"/>
    </ligand>
</feature>
<dbReference type="EMBL" id="QAOT01000003">
    <property type="protein sequence ID" value="PTR19915.1"/>
    <property type="molecule type" value="Genomic_DNA"/>
</dbReference>
<dbReference type="RefSeq" id="WP_108220325.1">
    <property type="nucleotide sequence ID" value="NZ_CP090021.1"/>
</dbReference>
<protein>
    <submittedName>
        <fullName evidence="3">Carbonic anhydrase</fullName>
    </submittedName>
</protein>
<dbReference type="SMART" id="SM00947">
    <property type="entry name" value="Pro_CA"/>
    <property type="match status" value="1"/>
</dbReference>
<evidence type="ECO:0000313" key="4">
    <source>
        <dbReference type="Proteomes" id="UP000244060"/>
    </source>
</evidence>
<dbReference type="InterPro" id="IPR006311">
    <property type="entry name" value="TAT_signal"/>
</dbReference>
<organism evidence="3 4">
    <name type="scientific">Cereibacter azotoformans</name>
    <dbReference type="NCBI Taxonomy" id="43057"/>
    <lineage>
        <taxon>Bacteria</taxon>
        <taxon>Pseudomonadati</taxon>
        <taxon>Pseudomonadota</taxon>
        <taxon>Alphaproteobacteria</taxon>
        <taxon>Rhodobacterales</taxon>
        <taxon>Paracoccaceae</taxon>
        <taxon>Cereibacter</taxon>
    </lineage>
</organism>
<comment type="cofactor">
    <cofactor evidence="2">
        <name>Zn(2+)</name>
        <dbReference type="ChEBI" id="CHEBI:29105"/>
    </cofactor>
    <text evidence="2">Binds 1 zinc ion per subunit.</text>
</comment>
<dbReference type="InterPro" id="IPR001765">
    <property type="entry name" value="Carbonic_anhydrase"/>
</dbReference>
<keyword evidence="2" id="KW-0479">Metal-binding</keyword>
<keyword evidence="4" id="KW-1185">Reference proteome</keyword>
<dbReference type="GO" id="GO:0004089">
    <property type="term" value="F:carbonate dehydratase activity"/>
    <property type="evidence" value="ECO:0007669"/>
    <property type="project" value="InterPro"/>
</dbReference>
<dbReference type="SUPFAM" id="SSF53056">
    <property type="entry name" value="beta-carbonic anhydrase, cab"/>
    <property type="match status" value="1"/>
</dbReference>
<dbReference type="AlphaFoldDB" id="A0A2T5KBW9"/>
<evidence type="ECO:0000256" key="2">
    <source>
        <dbReference type="PIRSR" id="PIRSR601765-1"/>
    </source>
</evidence>
<keyword evidence="2" id="KW-0862">Zinc</keyword>
<accession>A0A2T5KBW9</accession>
<sequence>MCEGCSTKARDGAIARRQFMRLAAAGAGAGLLAGTPAAASGKARALMLSCMDYRLVDDFVRFMEDKGLHDAYDHVTLAGASLGAISDRFAAWRSTFWSHLDVAIQLHHIEEVIVLDHRDCGAYKLALGEEAVDTPDKETLVHTEMMRTFALAVKQRHPELAVRGWLMALDGTSEEVRLA</sequence>
<dbReference type="GO" id="GO:0008270">
    <property type="term" value="F:zinc ion binding"/>
    <property type="evidence" value="ECO:0007669"/>
    <property type="project" value="InterPro"/>
</dbReference>
<evidence type="ECO:0000313" key="3">
    <source>
        <dbReference type="EMBL" id="PTR19915.1"/>
    </source>
</evidence>
<dbReference type="InterPro" id="IPR036874">
    <property type="entry name" value="Carbonic_anhydrase_sf"/>
</dbReference>
<dbReference type="OrthoDB" id="288525at2"/>
<dbReference type="Proteomes" id="UP000244060">
    <property type="component" value="Unassembled WGS sequence"/>
</dbReference>
<feature type="binding site" evidence="2">
    <location>
        <position position="117"/>
    </location>
    <ligand>
        <name>Zn(2+)</name>
        <dbReference type="ChEBI" id="CHEBI:29105"/>
    </ligand>
</feature>
<feature type="binding site" evidence="2">
    <location>
        <position position="50"/>
    </location>
    <ligand>
        <name>Zn(2+)</name>
        <dbReference type="ChEBI" id="CHEBI:29105"/>
    </ligand>
</feature>
<proteinExistence type="inferred from homology"/>
<dbReference type="Pfam" id="PF20393">
    <property type="entry name" value="Pro_CA_2"/>
    <property type="match status" value="1"/>
</dbReference>
<comment type="similarity">
    <text evidence="1">Belongs to the beta-class carbonic anhydrase family.</text>
</comment>
<gene>
    <name evidence="3" type="ORF">C8J28_10339</name>
</gene>
<feature type="binding site" evidence="2">
    <location>
        <position position="120"/>
    </location>
    <ligand>
        <name>Zn(2+)</name>
        <dbReference type="ChEBI" id="CHEBI:29105"/>
    </ligand>
</feature>
<reference evidence="3 4" key="1">
    <citation type="submission" date="2018-04" db="EMBL/GenBank/DDBJ databases">
        <title>Genomic Encyclopedia of Type Strains, Phase III (KMG-III): the genomes of soil and plant-associated and newly described type strains.</title>
        <authorList>
            <person name="Whitman W."/>
        </authorList>
    </citation>
    <scope>NUCLEOTIDE SEQUENCE [LARGE SCALE GENOMIC DNA]</scope>
    <source>
        <strain evidence="3 4">KA25</strain>
    </source>
</reference>
<dbReference type="InterPro" id="IPR046871">
    <property type="entry name" value="Pro_CA_2"/>
</dbReference>
<comment type="caution">
    <text evidence="3">The sequence shown here is derived from an EMBL/GenBank/DDBJ whole genome shotgun (WGS) entry which is preliminary data.</text>
</comment>
<name>A0A2T5KBW9_9RHOB</name>